<protein>
    <recommendedName>
        <fullName evidence="3">Encoded protein</fullName>
    </recommendedName>
</protein>
<reference evidence="1" key="1">
    <citation type="submission" date="2017-08" db="EMBL/GenBank/DDBJ databases">
        <authorList>
            <person name="Polle J.E."/>
            <person name="Barry K."/>
            <person name="Cushman J."/>
            <person name="Schmutz J."/>
            <person name="Tran D."/>
            <person name="Hathwaick L.T."/>
            <person name="Yim W.C."/>
            <person name="Jenkins J."/>
            <person name="Mckie-Krisberg Z.M."/>
            <person name="Prochnik S."/>
            <person name="Lindquist E."/>
            <person name="Dockter R.B."/>
            <person name="Adam C."/>
            <person name="Molina H."/>
            <person name="Bunkerborg J."/>
            <person name="Jin E."/>
            <person name="Buchheim M."/>
            <person name="Magnuson J."/>
        </authorList>
    </citation>
    <scope>NUCLEOTIDE SEQUENCE</scope>
    <source>
        <strain evidence="1">CCAP 19/18</strain>
    </source>
</reference>
<proteinExistence type="predicted"/>
<dbReference type="Proteomes" id="UP000815325">
    <property type="component" value="Unassembled WGS sequence"/>
</dbReference>
<comment type="caution">
    <text evidence="1">The sequence shown here is derived from an EMBL/GenBank/DDBJ whole genome shotgun (WGS) entry which is preliminary data.</text>
</comment>
<gene>
    <name evidence="1" type="ORF">DUNSADRAFT_15997</name>
</gene>
<evidence type="ECO:0008006" key="3">
    <source>
        <dbReference type="Google" id="ProtNLM"/>
    </source>
</evidence>
<evidence type="ECO:0000313" key="1">
    <source>
        <dbReference type="EMBL" id="KAF5829488.1"/>
    </source>
</evidence>
<accession>A0ABQ7G4G2</accession>
<sequence>MLSEFSVVLTSSHALGKITAAYQDVLFLTARQTRYLKTTWQQGCARCCNGDQPIEEYTRYREGPAPAQDTSSYSFSLLGLQFEAVLQDNAPYS</sequence>
<organism evidence="1 2">
    <name type="scientific">Dunaliella salina</name>
    <name type="common">Green alga</name>
    <name type="synonym">Protococcus salinus</name>
    <dbReference type="NCBI Taxonomy" id="3046"/>
    <lineage>
        <taxon>Eukaryota</taxon>
        <taxon>Viridiplantae</taxon>
        <taxon>Chlorophyta</taxon>
        <taxon>core chlorophytes</taxon>
        <taxon>Chlorophyceae</taxon>
        <taxon>CS clade</taxon>
        <taxon>Chlamydomonadales</taxon>
        <taxon>Dunaliellaceae</taxon>
        <taxon>Dunaliella</taxon>
    </lineage>
</organism>
<dbReference type="EMBL" id="MU070153">
    <property type="protein sequence ID" value="KAF5829488.1"/>
    <property type="molecule type" value="Genomic_DNA"/>
</dbReference>
<name>A0ABQ7G4G2_DUNSA</name>
<evidence type="ECO:0000313" key="2">
    <source>
        <dbReference type="Proteomes" id="UP000815325"/>
    </source>
</evidence>
<keyword evidence="2" id="KW-1185">Reference proteome</keyword>